<evidence type="ECO:0000313" key="2">
    <source>
        <dbReference type="EMBL" id="MEJ5861679.1"/>
    </source>
</evidence>
<keyword evidence="1" id="KW-0732">Signal</keyword>
<name>A0ABU8QM08_9PSED</name>
<evidence type="ECO:0000256" key="1">
    <source>
        <dbReference type="SAM" id="SignalP"/>
    </source>
</evidence>
<proteinExistence type="predicted"/>
<dbReference type="Proteomes" id="UP001380290">
    <property type="component" value="Unassembled WGS sequence"/>
</dbReference>
<keyword evidence="3" id="KW-1185">Reference proteome</keyword>
<accession>A0ABU8QM08</accession>
<dbReference type="EMBL" id="JBBHLC010000001">
    <property type="protein sequence ID" value="MEJ5861679.1"/>
    <property type="molecule type" value="Genomic_DNA"/>
</dbReference>
<protein>
    <submittedName>
        <fullName evidence="2">Uncharacterized protein</fullName>
    </submittedName>
</protein>
<reference evidence="2 3" key="1">
    <citation type="submission" date="2024-02" db="EMBL/GenBank/DDBJ databases">
        <title>Identification of pathogenicity and growth-promoting function of Pseudomonas putida variant.</title>
        <authorList>
            <person name="Sun J."/>
        </authorList>
    </citation>
    <scope>NUCLEOTIDE SEQUENCE [LARGE SCALE GENOMIC DNA]</scope>
    <source>
        <strain evidence="2 3">A03</strain>
    </source>
</reference>
<feature type="chain" id="PRO_5045215716" evidence="1">
    <location>
        <begin position="25"/>
        <end position="147"/>
    </location>
</feature>
<dbReference type="RefSeq" id="WP_339597880.1">
    <property type="nucleotide sequence ID" value="NZ_JBBHLC010000001.1"/>
</dbReference>
<sequence length="147" mass="16306">MMLAAKRNWMALALGLFISSPLFAAEAARPVVADKVDAFEGERGVQVWTMRVGERSANEALVQIAGADHDWDKRIQKMQVEKTGRDVRYATQVDGKKYVVLIVRGNSGELYLPGQDGETPLYYSAGLASQSNPEHFLTDYLEQQSAK</sequence>
<organism evidence="2 3">
    <name type="scientific">Pseudomonas farsensis</name>
    <dbReference type="NCBI Taxonomy" id="2745492"/>
    <lineage>
        <taxon>Bacteria</taxon>
        <taxon>Pseudomonadati</taxon>
        <taxon>Pseudomonadota</taxon>
        <taxon>Gammaproteobacteria</taxon>
        <taxon>Pseudomonadales</taxon>
        <taxon>Pseudomonadaceae</taxon>
        <taxon>Pseudomonas</taxon>
    </lineage>
</organism>
<comment type="caution">
    <text evidence="2">The sequence shown here is derived from an EMBL/GenBank/DDBJ whole genome shotgun (WGS) entry which is preliminary data.</text>
</comment>
<evidence type="ECO:0000313" key="3">
    <source>
        <dbReference type="Proteomes" id="UP001380290"/>
    </source>
</evidence>
<feature type="signal peptide" evidence="1">
    <location>
        <begin position="1"/>
        <end position="24"/>
    </location>
</feature>
<gene>
    <name evidence="2" type="ORF">V7S98_00350</name>
</gene>